<evidence type="ECO:0000313" key="3">
    <source>
        <dbReference type="Proteomes" id="UP000078070"/>
    </source>
</evidence>
<protein>
    <submittedName>
        <fullName evidence="2">Bile acid:sodium symporter</fullName>
    </submittedName>
</protein>
<dbReference type="RefSeq" id="WP_067385469.1">
    <property type="nucleotide sequence ID" value="NZ_CP015839.1"/>
</dbReference>
<organism evidence="2 3">
    <name type="scientific">Marinobacterium aestuarii</name>
    <dbReference type="NCBI Taxonomy" id="1821621"/>
    <lineage>
        <taxon>Bacteria</taxon>
        <taxon>Pseudomonadati</taxon>
        <taxon>Pseudomonadota</taxon>
        <taxon>Gammaproteobacteria</taxon>
        <taxon>Oceanospirillales</taxon>
        <taxon>Oceanospirillaceae</taxon>
        <taxon>Marinobacterium</taxon>
    </lineage>
</organism>
<reference evidence="3" key="1">
    <citation type="submission" date="2016-05" db="EMBL/GenBank/DDBJ databases">
        <authorList>
            <person name="Baek K."/>
            <person name="Yang S.-J."/>
        </authorList>
    </citation>
    <scope>NUCLEOTIDE SEQUENCE [LARGE SCALE GENOMIC DNA]</scope>
    <source>
        <strain evidence="3">ST58-10</strain>
    </source>
</reference>
<feature type="transmembrane region" description="Helical" evidence="1">
    <location>
        <begin position="214"/>
        <end position="242"/>
    </location>
</feature>
<keyword evidence="1" id="KW-0812">Transmembrane</keyword>
<evidence type="ECO:0000313" key="2">
    <source>
        <dbReference type="EMBL" id="ANG64132.1"/>
    </source>
</evidence>
<dbReference type="PANTHER" id="PTHR18640">
    <property type="entry name" value="SOLUTE CARRIER FAMILY 10 MEMBER 7"/>
    <property type="match status" value="1"/>
</dbReference>
<feature type="transmembrane region" description="Helical" evidence="1">
    <location>
        <begin position="30"/>
        <end position="46"/>
    </location>
</feature>
<dbReference type="KEGG" id="mars:A8C75_17745"/>
<dbReference type="InterPro" id="IPR016833">
    <property type="entry name" value="Put_Na-Bile_cotransptr"/>
</dbReference>
<dbReference type="Pfam" id="PF13593">
    <property type="entry name" value="SBF_like"/>
    <property type="match status" value="1"/>
</dbReference>
<gene>
    <name evidence="2" type="ORF">A8C75_17745</name>
</gene>
<feature type="transmembrane region" description="Helical" evidence="1">
    <location>
        <begin position="118"/>
        <end position="140"/>
    </location>
</feature>
<reference evidence="2 3" key="2">
    <citation type="journal article" date="2018" name="Int. J. Syst. Evol. Microbiol.">
        <title>Marinobacterium aestuarii sp. nov., a benzene-degrading marine bacterium isolated from estuary sediment.</title>
        <authorList>
            <person name="Bae S.S."/>
            <person name="Jung J."/>
            <person name="Chung D."/>
            <person name="Baek K."/>
        </authorList>
    </citation>
    <scope>NUCLEOTIDE SEQUENCE [LARGE SCALE GENOMIC DNA]</scope>
    <source>
        <strain evidence="2 3">ST58-10</strain>
    </source>
</reference>
<keyword evidence="1" id="KW-0472">Membrane</keyword>
<sequence>MVWFLPLGLCLAIVAALLLPGPGVALNQLGLPALLVALIFLINGMQTRLSGLRPEPRFGATFVAAALISLLLSPLLGWFIVRGSGVDASLGLGLLVMALVPPTLSSCIVLTRVAGGKAIWALFLTLGLNFLGILTIPLLLSTLVGSSIELSPWPLLFKLLQIVLLPFVLGLLLRPLLGALIQAPWLGVVPTVSVIATVWITLSASEASLYQLSLLALAGIAVLAFVLHGLLLLLSMLAARLLSLQAAERSALMLTASQKTLPVAVSVLVGLGSSTGVAVISCILFHLLQLLFDSLLAPRLRR</sequence>
<dbReference type="Gene3D" id="1.20.1530.20">
    <property type="match status" value="1"/>
</dbReference>
<evidence type="ECO:0000256" key="1">
    <source>
        <dbReference type="SAM" id="Phobius"/>
    </source>
</evidence>
<feature type="transmembrane region" description="Helical" evidence="1">
    <location>
        <begin position="58"/>
        <end position="80"/>
    </location>
</feature>
<accession>A0A1A9F206</accession>
<dbReference type="InterPro" id="IPR038770">
    <property type="entry name" value="Na+/solute_symporter_sf"/>
</dbReference>
<dbReference type="OrthoDB" id="6088356at2"/>
<name>A0A1A9F206_9GAMM</name>
<feature type="transmembrane region" description="Helical" evidence="1">
    <location>
        <begin position="92"/>
        <end position="111"/>
    </location>
</feature>
<feature type="transmembrane region" description="Helical" evidence="1">
    <location>
        <begin position="152"/>
        <end position="173"/>
    </location>
</feature>
<dbReference type="PANTHER" id="PTHR18640:SF10">
    <property type="entry name" value="SODIUM_METABOLITE COTRANSPORTER BASS4, CHLOROPLASTIC-RELATED"/>
    <property type="match status" value="1"/>
</dbReference>
<keyword evidence="1" id="KW-1133">Transmembrane helix</keyword>
<dbReference type="AlphaFoldDB" id="A0A1A9F206"/>
<feature type="transmembrane region" description="Helical" evidence="1">
    <location>
        <begin position="263"/>
        <end position="292"/>
    </location>
</feature>
<feature type="transmembrane region" description="Helical" evidence="1">
    <location>
        <begin position="185"/>
        <end position="202"/>
    </location>
</feature>
<proteinExistence type="predicted"/>
<dbReference type="Proteomes" id="UP000078070">
    <property type="component" value="Chromosome"/>
</dbReference>
<dbReference type="EMBL" id="CP015839">
    <property type="protein sequence ID" value="ANG64132.1"/>
    <property type="molecule type" value="Genomic_DNA"/>
</dbReference>
<keyword evidence="3" id="KW-1185">Reference proteome</keyword>